<keyword evidence="3" id="KW-0472">Membrane</keyword>
<feature type="region of interest" description="Disordered" evidence="2">
    <location>
        <begin position="839"/>
        <end position="865"/>
    </location>
</feature>
<evidence type="ECO:0000313" key="4">
    <source>
        <dbReference type="EMBL" id="PHK00650.1"/>
    </source>
</evidence>
<dbReference type="GeneID" id="57095775"/>
<evidence type="ECO:0000256" key="1">
    <source>
        <dbReference type="SAM" id="Coils"/>
    </source>
</evidence>
<feature type="coiled-coil region" evidence="1">
    <location>
        <begin position="510"/>
        <end position="537"/>
    </location>
</feature>
<protein>
    <submittedName>
        <fullName evidence="4">Uncharacterized protein</fullName>
    </submittedName>
</protein>
<dbReference type="Proteomes" id="UP000222310">
    <property type="component" value="Unassembled WGS sequence"/>
</dbReference>
<evidence type="ECO:0000256" key="2">
    <source>
        <dbReference type="SAM" id="MobiDB-lite"/>
    </source>
</evidence>
<accession>A0A9Q5Z912</accession>
<reference evidence="4 5" key="1">
    <citation type="submission" date="2015-02" db="EMBL/GenBank/DDBJ databases">
        <title>Nostoc linckia genome annotation.</title>
        <authorList>
            <person name="Zhou Z."/>
        </authorList>
    </citation>
    <scope>NUCLEOTIDE SEQUENCE [LARGE SCALE GENOMIC DNA]</scope>
    <source>
        <strain evidence="5">z8</strain>
    </source>
</reference>
<keyword evidence="1" id="KW-0175">Coiled coil</keyword>
<name>A0A9Q5Z912_NOSLI</name>
<keyword evidence="3" id="KW-0812">Transmembrane</keyword>
<dbReference type="AlphaFoldDB" id="A0A9Q5Z912"/>
<organism evidence="4 5">
    <name type="scientific">Nostoc linckia z8</name>
    <dbReference type="NCBI Taxonomy" id="1628746"/>
    <lineage>
        <taxon>Bacteria</taxon>
        <taxon>Bacillati</taxon>
        <taxon>Cyanobacteriota</taxon>
        <taxon>Cyanophyceae</taxon>
        <taxon>Nostocales</taxon>
        <taxon>Nostocaceae</taxon>
        <taxon>Nostoc</taxon>
    </lineage>
</organism>
<proteinExistence type="predicted"/>
<dbReference type="EMBL" id="LAHD01000079">
    <property type="protein sequence ID" value="PHK00650.1"/>
    <property type="molecule type" value="Genomic_DNA"/>
</dbReference>
<feature type="compositionally biased region" description="Basic and acidic residues" evidence="2">
    <location>
        <begin position="842"/>
        <end position="862"/>
    </location>
</feature>
<evidence type="ECO:0000256" key="3">
    <source>
        <dbReference type="SAM" id="Phobius"/>
    </source>
</evidence>
<comment type="caution">
    <text evidence="4">The sequence shown here is derived from an EMBL/GenBank/DDBJ whole genome shotgun (WGS) entry which is preliminary data.</text>
</comment>
<evidence type="ECO:0000313" key="5">
    <source>
        <dbReference type="Proteomes" id="UP000222310"/>
    </source>
</evidence>
<dbReference type="RefSeq" id="WP_099069597.1">
    <property type="nucleotide sequence ID" value="NZ_LAHD01000079.1"/>
</dbReference>
<keyword evidence="3" id="KW-1133">Transmembrane helix</keyword>
<sequence length="886" mass="96385">MSIPSTPSTAVLKDNLTHAGKYVRTFSTSIKGNWNIPNATKGLTQFSSKDFRNLSKLTNALNEQKGLLDELKAIKKTTQAATKAKETADATKKLSDNLKKVQDLLFKKIPGSDQFDKAARVGGILGIFAAIGVVALTYLQEFISSRTFDNLDAISNDLTKTNQIAVQNGLKLKQIQSKIDKFDRELNTNAKDYARLNKQAEKIGQEVTAAKKQANDALYETREGRKIVTGLAEAARKIGNDALYEARQNKVVIEAKITEQRLNFDAKIQSINVQISKFNNSVSDAFQKSVNTTISKLQSDLAATKAQVSAIKPQNIDTSSVTASAIAAAKSLVAPLQSQVGNLSNNIYGLQAQVSQIPVLANAVSNLGKFVNSVDNKADAAMNEARNKGVPNLAPLQQQLDDKFNRFVTDNNKALGIKDLEISNLSKDFDKKLADFNRLNNLSSEQRFQEFKRENDKALGILGLEQSNLSKQFDQKLADFKRQSELTSNQRFEEFQQDNKRSLGLLKGDVQQLDRDIDTTKADITKLDTKLKEQEKVNSAALPKLDQILDKLPFIPALAAAAIRPDIPTIPQIEQAAATGTCRTTQPGGCMRRALDDNAANIINNNNTNAANLLNAYNAGANTALLQGQATILERLGAQLPGGIGGKLSRFAEWMHLDRVLNILILAATIHNALMLSNDIGQTLIGAINNVLQLIGLKKEDGSTFDIGSVISSSIENLIKGAIGADNYVQLKEAWSKANRIYQASVNVLNTFQGLASTILTGLEMTAGKVAKIGNALRKSGEVLESAYGWMNPQPKFNRVTQFLENLQNGASTIQQVTQAPLDIINATTELTNATTELTNAIKDDSTPANKGKESPEPEQLKTTETTAKLASAGLEMIDLDLETDE</sequence>
<gene>
    <name evidence="4" type="ORF">VF08_23590</name>
</gene>
<feature type="transmembrane region" description="Helical" evidence="3">
    <location>
        <begin position="118"/>
        <end position="139"/>
    </location>
</feature>